<feature type="transmembrane region" description="Helical" evidence="1">
    <location>
        <begin position="82"/>
        <end position="99"/>
    </location>
</feature>
<name>A0ABY8A0T0_9ACTN</name>
<protein>
    <recommendedName>
        <fullName evidence="4">DUF998 domain-containing protein</fullName>
    </recommendedName>
</protein>
<keyword evidence="1" id="KW-0812">Transmembrane</keyword>
<dbReference type="EMBL" id="CP095749">
    <property type="protein sequence ID" value="WEB38269.1"/>
    <property type="molecule type" value="Genomic_DNA"/>
</dbReference>
<gene>
    <name evidence="2" type="ORF">MOV08_02425</name>
</gene>
<feature type="transmembrane region" description="Helical" evidence="1">
    <location>
        <begin position="51"/>
        <end position="70"/>
    </location>
</feature>
<evidence type="ECO:0000313" key="3">
    <source>
        <dbReference type="Proteomes" id="UP001218629"/>
    </source>
</evidence>
<evidence type="ECO:0000313" key="2">
    <source>
        <dbReference type="EMBL" id="WEB38269.1"/>
    </source>
</evidence>
<dbReference type="RefSeq" id="WP_275305963.1">
    <property type="nucleotide sequence ID" value="NZ_CP095749.1"/>
</dbReference>
<reference evidence="2 3" key="1">
    <citation type="submission" date="2022-03" db="EMBL/GenBank/DDBJ databases">
        <title>Streptomyces yunnanensis P86,complete genome.</title>
        <authorList>
            <person name="Chen S."/>
            <person name="Zhang Q."/>
        </authorList>
    </citation>
    <scope>NUCLEOTIDE SEQUENCE [LARGE SCALE GENOMIC DNA]</scope>
    <source>
        <strain evidence="2 3">P86</strain>
    </source>
</reference>
<keyword evidence="3" id="KW-1185">Reference proteome</keyword>
<evidence type="ECO:0008006" key="4">
    <source>
        <dbReference type="Google" id="ProtNLM"/>
    </source>
</evidence>
<feature type="transmembrane region" description="Helical" evidence="1">
    <location>
        <begin position="26"/>
        <end position="45"/>
    </location>
</feature>
<accession>A0ABY8A0T0</accession>
<dbReference type="Proteomes" id="UP001218629">
    <property type="component" value="Chromosome"/>
</dbReference>
<keyword evidence="1" id="KW-0472">Membrane</keyword>
<organism evidence="2 3">
    <name type="scientific">Streptomyces yunnanensis</name>
    <dbReference type="NCBI Taxonomy" id="156453"/>
    <lineage>
        <taxon>Bacteria</taxon>
        <taxon>Bacillati</taxon>
        <taxon>Actinomycetota</taxon>
        <taxon>Actinomycetes</taxon>
        <taxon>Kitasatosporales</taxon>
        <taxon>Streptomycetaceae</taxon>
        <taxon>Streptomyces</taxon>
    </lineage>
</organism>
<sequence>MLLVVGVALAGGVVWRRAPLAAGSRLLLAGAGVGFVLVGLAPADVNENQHVLGALLIMGTGNIGLLLAAFSLTDRLAGPLRWGTGLLGGAAIAAFGLFLTEHHLGLGMGGMERVAAFPLLVWALAVGVHGLVRRPDRRPEAMSAQRLAQPLRR</sequence>
<proteinExistence type="predicted"/>
<evidence type="ECO:0000256" key="1">
    <source>
        <dbReference type="SAM" id="Phobius"/>
    </source>
</evidence>
<keyword evidence="1" id="KW-1133">Transmembrane helix</keyword>
<feature type="transmembrane region" description="Helical" evidence="1">
    <location>
        <begin position="114"/>
        <end position="132"/>
    </location>
</feature>